<feature type="compositionally biased region" description="Basic and acidic residues" evidence="1">
    <location>
        <begin position="1"/>
        <end position="13"/>
    </location>
</feature>
<evidence type="ECO:0000256" key="1">
    <source>
        <dbReference type="SAM" id="MobiDB-lite"/>
    </source>
</evidence>
<accession>K2I4S0</accession>
<reference evidence="2 3" key="1">
    <citation type="journal article" date="2012" name="J. Bacteriol.">
        <title>Draft Genome Sequence of Oceaniovalibus guishaninsula JLT2003T.</title>
        <authorList>
            <person name="Tang K."/>
            <person name="Liu K."/>
            <person name="Jiao N."/>
        </authorList>
    </citation>
    <scope>NUCLEOTIDE SEQUENCE [LARGE SCALE GENOMIC DNA]</scope>
    <source>
        <strain evidence="2 3">JLT2003</strain>
    </source>
</reference>
<dbReference type="EMBL" id="AMGO01000046">
    <property type="protein sequence ID" value="EKE43920.1"/>
    <property type="molecule type" value="Genomic_DNA"/>
</dbReference>
<sequence length="45" mass="5079">MPRMMDAKRRDGQQEPEGGVGDWRQGRGTIMRYGWIGGGAVTAWR</sequence>
<name>K2I4S0_9RHOB</name>
<dbReference type="AlphaFoldDB" id="K2I4S0"/>
<feature type="region of interest" description="Disordered" evidence="1">
    <location>
        <begin position="1"/>
        <end position="25"/>
    </location>
</feature>
<organism evidence="2 3">
    <name type="scientific">Oceaniovalibus guishaninsula JLT2003</name>
    <dbReference type="NCBI Taxonomy" id="1231392"/>
    <lineage>
        <taxon>Bacteria</taxon>
        <taxon>Pseudomonadati</taxon>
        <taxon>Pseudomonadota</taxon>
        <taxon>Alphaproteobacteria</taxon>
        <taxon>Rhodobacterales</taxon>
        <taxon>Roseobacteraceae</taxon>
        <taxon>Oceaniovalibus</taxon>
    </lineage>
</organism>
<dbReference type="Proteomes" id="UP000006765">
    <property type="component" value="Unassembled WGS sequence"/>
</dbReference>
<evidence type="ECO:0000313" key="2">
    <source>
        <dbReference type="EMBL" id="EKE43920.1"/>
    </source>
</evidence>
<protein>
    <submittedName>
        <fullName evidence="2">Uncharacterized protein</fullName>
    </submittedName>
</protein>
<keyword evidence="3" id="KW-1185">Reference proteome</keyword>
<comment type="caution">
    <text evidence="2">The sequence shown here is derived from an EMBL/GenBank/DDBJ whole genome shotgun (WGS) entry which is preliminary data.</text>
</comment>
<evidence type="ECO:0000313" key="3">
    <source>
        <dbReference type="Proteomes" id="UP000006765"/>
    </source>
</evidence>
<proteinExistence type="predicted"/>
<gene>
    <name evidence="2" type="ORF">OCGS_1901</name>
</gene>